<sequence>MCDEREARVQDQAVSHNCLQLYICFLLSSFLEVSDSNSHQIYAFKDVVISKILES</sequence>
<gene>
    <name evidence="1" type="ORF">E2C01_095446</name>
</gene>
<name>A0A5B7JYV8_PORTR</name>
<accession>A0A5B7JYV8</accession>
<dbReference type="EMBL" id="VSRR010120901">
    <property type="protein sequence ID" value="MPC99999.1"/>
    <property type="molecule type" value="Genomic_DNA"/>
</dbReference>
<organism evidence="1 2">
    <name type="scientific">Portunus trituberculatus</name>
    <name type="common">Swimming crab</name>
    <name type="synonym">Neptunus trituberculatus</name>
    <dbReference type="NCBI Taxonomy" id="210409"/>
    <lineage>
        <taxon>Eukaryota</taxon>
        <taxon>Metazoa</taxon>
        <taxon>Ecdysozoa</taxon>
        <taxon>Arthropoda</taxon>
        <taxon>Crustacea</taxon>
        <taxon>Multicrustacea</taxon>
        <taxon>Malacostraca</taxon>
        <taxon>Eumalacostraca</taxon>
        <taxon>Eucarida</taxon>
        <taxon>Decapoda</taxon>
        <taxon>Pleocyemata</taxon>
        <taxon>Brachyura</taxon>
        <taxon>Eubrachyura</taxon>
        <taxon>Portunoidea</taxon>
        <taxon>Portunidae</taxon>
        <taxon>Portuninae</taxon>
        <taxon>Portunus</taxon>
    </lineage>
</organism>
<keyword evidence="2" id="KW-1185">Reference proteome</keyword>
<dbReference type="Proteomes" id="UP000324222">
    <property type="component" value="Unassembled WGS sequence"/>
</dbReference>
<comment type="caution">
    <text evidence="1">The sequence shown here is derived from an EMBL/GenBank/DDBJ whole genome shotgun (WGS) entry which is preliminary data.</text>
</comment>
<reference evidence="1 2" key="1">
    <citation type="submission" date="2019-05" db="EMBL/GenBank/DDBJ databases">
        <title>Another draft genome of Portunus trituberculatus and its Hox gene families provides insights of decapod evolution.</title>
        <authorList>
            <person name="Jeong J.-H."/>
            <person name="Song I."/>
            <person name="Kim S."/>
            <person name="Choi T."/>
            <person name="Kim D."/>
            <person name="Ryu S."/>
            <person name="Kim W."/>
        </authorList>
    </citation>
    <scope>NUCLEOTIDE SEQUENCE [LARGE SCALE GENOMIC DNA]</scope>
    <source>
        <tissue evidence="1">Muscle</tissue>
    </source>
</reference>
<protein>
    <submittedName>
        <fullName evidence="1">Uncharacterized protein</fullName>
    </submittedName>
</protein>
<evidence type="ECO:0000313" key="2">
    <source>
        <dbReference type="Proteomes" id="UP000324222"/>
    </source>
</evidence>
<proteinExistence type="predicted"/>
<evidence type="ECO:0000313" key="1">
    <source>
        <dbReference type="EMBL" id="MPC99999.1"/>
    </source>
</evidence>
<dbReference type="AlphaFoldDB" id="A0A5B7JYV8"/>